<reference evidence="3" key="2">
    <citation type="submission" date="2017-12" db="EMBL/GenBank/DDBJ databases">
        <title>Genome sequence of the Bar-tailed Godwit (Limosa lapponica baueri).</title>
        <authorList>
            <person name="Lima N.C.B."/>
            <person name="Parody-Merino A.M."/>
            <person name="Battley P.F."/>
            <person name="Fidler A.E."/>
            <person name="Prosdocimi F."/>
        </authorList>
    </citation>
    <scope>NUCLEOTIDE SEQUENCE [LARGE SCALE GENOMIC DNA]</scope>
</reference>
<sequence length="139" mass="15320">MTQQQLGQTPPEALPKQPVPLAEFGPGSVLALEAGKQEHESKHSACENSARTRCCYSGELLSLLLLLHLHLCCLLLCPLLRLLRRLLLGELQLLLLQLDQLLLQKPNTAIISSLLHDYKKKNGGESGALKEKHSMPDLS</sequence>
<feature type="transmembrane region" description="Helical" evidence="1">
    <location>
        <begin position="60"/>
        <end position="83"/>
    </location>
</feature>
<evidence type="ECO:0000313" key="3">
    <source>
        <dbReference type="Proteomes" id="UP000233556"/>
    </source>
</evidence>
<keyword evidence="1" id="KW-0812">Transmembrane</keyword>
<dbReference type="AlphaFoldDB" id="A0A2I0TRR0"/>
<organism evidence="2 3">
    <name type="scientific">Limosa lapponica baueri</name>
    <dbReference type="NCBI Taxonomy" id="1758121"/>
    <lineage>
        <taxon>Eukaryota</taxon>
        <taxon>Metazoa</taxon>
        <taxon>Chordata</taxon>
        <taxon>Craniata</taxon>
        <taxon>Vertebrata</taxon>
        <taxon>Euteleostomi</taxon>
        <taxon>Archelosauria</taxon>
        <taxon>Archosauria</taxon>
        <taxon>Dinosauria</taxon>
        <taxon>Saurischia</taxon>
        <taxon>Theropoda</taxon>
        <taxon>Coelurosauria</taxon>
        <taxon>Aves</taxon>
        <taxon>Neognathae</taxon>
        <taxon>Neoaves</taxon>
        <taxon>Charadriiformes</taxon>
        <taxon>Scolopacidae</taxon>
        <taxon>Limosa</taxon>
    </lineage>
</organism>
<keyword evidence="3" id="KW-1185">Reference proteome</keyword>
<reference evidence="3" key="1">
    <citation type="submission" date="2017-11" db="EMBL/GenBank/DDBJ databases">
        <authorList>
            <person name="Lima N.C."/>
            <person name="Parody-Merino A.M."/>
            <person name="Battley P.F."/>
            <person name="Fidler A.E."/>
            <person name="Prosdocimi F."/>
        </authorList>
    </citation>
    <scope>NUCLEOTIDE SEQUENCE [LARGE SCALE GENOMIC DNA]</scope>
</reference>
<accession>A0A2I0TRR0</accession>
<proteinExistence type="predicted"/>
<name>A0A2I0TRR0_LIMLA</name>
<protein>
    <submittedName>
        <fullName evidence="2">Uncharacterized protein</fullName>
    </submittedName>
</protein>
<dbReference type="Proteomes" id="UP000233556">
    <property type="component" value="Unassembled WGS sequence"/>
</dbReference>
<keyword evidence="1" id="KW-1133">Transmembrane helix</keyword>
<evidence type="ECO:0000256" key="1">
    <source>
        <dbReference type="SAM" id="Phobius"/>
    </source>
</evidence>
<evidence type="ECO:0000313" key="2">
    <source>
        <dbReference type="EMBL" id="PKU36488.1"/>
    </source>
</evidence>
<dbReference type="EMBL" id="KZ507604">
    <property type="protein sequence ID" value="PKU36488.1"/>
    <property type="molecule type" value="Genomic_DNA"/>
</dbReference>
<gene>
    <name evidence="2" type="ORF">llap_13208</name>
</gene>
<keyword evidence="1" id="KW-0472">Membrane</keyword>